<dbReference type="Gene3D" id="3.40.50.1980">
    <property type="entry name" value="Nitrogenase molybdenum iron protein domain"/>
    <property type="match status" value="2"/>
</dbReference>
<protein>
    <submittedName>
        <fullName evidence="3">ABC transporter substrate-binding protein</fullName>
    </submittedName>
</protein>
<gene>
    <name evidence="3" type="ORF">GPA26_24240</name>
</gene>
<comment type="caution">
    <text evidence="3">The sequence shown here is derived from an EMBL/GenBank/DDBJ whole genome shotgun (WGS) entry which is preliminary data.</text>
</comment>
<dbReference type="PROSITE" id="PS50983">
    <property type="entry name" value="FE_B12_PBP"/>
    <property type="match status" value="1"/>
</dbReference>
<evidence type="ECO:0000259" key="2">
    <source>
        <dbReference type="PROSITE" id="PS50983"/>
    </source>
</evidence>
<evidence type="ECO:0000313" key="3">
    <source>
        <dbReference type="EMBL" id="NMF91574.1"/>
    </source>
</evidence>
<evidence type="ECO:0000313" key="4">
    <source>
        <dbReference type="Proteomes" id="UP000652074"/>
    </source>
</evidence>
<dbReference type="PANTHER" id="PTHR30535:SF35">
    <property type="entry name" value="PERIPLASMIC BINDING PROTEIN"/>
    <property type="match status" value="1"/>
</dbReference>
<dbReference type="InterPro" id="IPR002491">
    <property type="entry name" value="ABC_transptr_periplasmic_BD"/>
</dbReference>
<reference evidence="3 4" key="1">
    <citation type="submission" date="2019-12" db="EMBL/GenBank/DDBJ databases">
        <title>Comparative genomics gives insights into the taxonomy of the Azoarcus-Aromatoleum group and reveals separate origins of nif in the plant-associated Azoarcus and non-plant-associated Aromatoleum sub-groups.</title>
        <authorList>
            <person name="Lafos M."/>
            <person name="Maluk M."/>
            <person name="Batista M."/>
            <person name="Junghare M."/>
            <person name="Carmona M."/>
            <person name="Faoro H."/>
            <person name="Cruz L.M."/>
            <person name="Battistoni F."/>
            <person name="De Souza E."/>
            <person name="Pedrosa F."/>
            <person name="Chen W.-M."/>
            <person name="Poole P.S."/>
            <person name="Dixon R.A."/>
            <person name="James E.K."/>
        </authorList>
    </citation>
    <scope>NUCLEOTIDE SEQUENCE [LARGE SCALE GENOMIC DNA]</scope>
    <source>
        <strain evidence="3 4">ToN1</strain>
    </source>
</reference>
<keyword evidence="4" id="KW-1185">Reference proteome</keyword>
<dbReference type="Proteomes" id="UP000652074">
    <property type="component" value="Unassembled WGS sequence"/>
</dbReference>
<sequence length="277" mass="29964">MKISLSADAATPLRDALGTEHLRASGEVRIVSLVPSLTELVCDLGLADSLVGRTGFCVHPRPVLKTIPKVGGTKDVRMDAVRALAPTHLIVNIDENRRETVEELAAFVPYVIVTHPCAPADNLDLYRLFGGVFDCADRAARLAADLGAALAEAQAVAQGLPSEDVLYLIWREPWMSVARDTYISATLAAVGWDTLPAAAGRRYPEIDWQAPWMAGVARVFLSSEPYRFRERHLAEVAALSGRPAVMIDGEMTSWYGSRAAAGLRYLTALRRELAGGA</sequence>
<dbReference type="Pfam" id="PF01497">
    <property type="entry name" value="Peripla_BP_2"/>
    <property type="match status" value="1"/>
</dbReference>
<dbReference type="SUPFAM" id="SSF53807">
    <property type="entry name" value="Helical backbone' metal receptor"/>
    <property type="match status" value="1"/>
</dbReference>
<name>A0ABX1MZQ4_9RHOO</name>
<accession>A0ABX1MZQ4</accession>
<keyword evidence="1" id="KW-0732">Signal</keyword>
<dbReference type="EMBL" id="WTVR01000098">
    <property type="protein sequence ID" value="NMF91574.1"/>
    <property type="molecule type" value="Genomic_DNA"/>
</dbReference>
<evidence type="ECO:0000256" key="1">
    <source>
        <dbReference type="ARBA" id="ARBA00022729"/>
    </source>
</evidence>
<feature type="domain" description="Fe/B12 periplasmic-binding" evidence="2">
    <location>
        <begin position="29"/>
        <end position="277"/>
    </location>
</feature>
<organism evidence="3 4">
    <name type="scientific">Aromatoleum petrolei</name>
    <dbReference type="NCBI Taxonomy" id="76116"/>
    <lineage>
        <taxon>Bacteria</taxon>
        <taxon>Pseudomonadati</taxon>
        <taxon>Pseudomonadota</taxon>
        <taxon>Betaproteobacteria</taxon>
        <taxon>Rhodocyclales</taxon>
        <taxon>Rhodocyclaceae</taxon>
        <taxon>Aromatoleum</taxon>
    </lineage>
</organism>
<dbReference type="InterPro" id="IPR050902">
    <property type="entry name" value="ABC_Transporter_SBP"/>
</dbReference>
<dbReference type="PANTHER" id="PTHR30535">
    <property type="entry name" value="VITAMIN B12-BINDING PROTEIN"/>
    <property type="match status" value="1"/>
</dbReference>
<dbReference type="RefSeq" id="WP_169208881.1">
    <property type="nucleotide sequence ID" value="NZ_CP059560.1"/>
</dbReference>
<dbReference type="NCBIfam" id="NF038402">
    <property type="entry name" value="TroA_like"/>
    <property type="match status" value="1"/>
</dbReference>
<proteinExistence type="predicted"/>
<dbReference type="InterPro" id="IPR054828">
    <property type="entry name" value="Vit_B12_bind_prot"/>
</dbReference>